<comment type="caution">
    <text evidence="7">The sequence shown here is derived from an EMBL/GenBank/DDBJ whole genome shotgun (WGS) entry which is preliminary data.</text>
</comment>
<evidence type="ECO:0000256" key="6">
    <source>
        <dbReference type="RuleBase" id="RU004516"/>
    </source>
</evidence>
<protein>
    <recommendedName>
        <fullName evidence="3">Probable branched-chain-amino-acid aminotransferase</fullName>
    </recommendedName>
</protein>
<comment type="cofactor">
    <cofactor evidence="1 6">
        <name>pyridoxal 5'-phosphate</name>
        <dbReference type="ChEBI" id="CHEBI:597326"/>
    </cofactor>
</comment>
<dbReference type="Gene3D" id="3.20.10.10">
    <property type="entry name" value="D-amino Acid Aminotransferase, subunit A, domain 2"/>
    <property type="match status" value="1"/>
</dbReference>
<comment type="similarity">
    <text evidence="2 5">Belongs to the class-IV pyridoxal-phosphate-dependent aminotransferase family.</text>
</comment>
<dbReference type="AlphaFoldDB" id="A0A2T0X0J8"/>
<dbReference type="EMBL" id="PVTQ01000002">
    <property type="protein sequence ID" value="PRY92460.1"/>
    <property type="molecule type" value="Genomic_DNA"/>
</dbReference>
<reference evidence="7 8" key="1">
    <citation type="submission" date="2018-03" db="EMBL/GenBank/DDBJ databases">
        <title>Genomic Encyclopedia of Archaeal and Bacterial Type Strains, Phase II (KMG-II): from individual species to whole genera.</title>
        <authorList>
            <person name="Goeker M."/>
        </authorList>
    </citation>
    <scope>NUCLEOTIDE SEQUENCE [LARGE SCALE GENOMIC DNA]</scope>
    <source>
        <strain evidence="7 8">DSM 100212</strain>
    </source>
</reference>
<evidence type="ECO:0000313" key="8">
    <source>
        <dbReference type="Proteomes" id="UP000238392"/>
    </source>
</evidence>
<organism evidence="7 8">
    <name type="scientific">Donghicola tyrosinivorans</name>
    <dbReference type="NCBI Taxonomy" id="1652492"/>
    <lineage>
        <taxon>Bacteria</taxon>
        <taxon>Pseudomonadati</taxon>
        <taxon>Pseudomonadota</taxon>
        <taxon>Alphaproteobacteria</taxon>
        <taxon>Rhodobacterales</taxon>
        <taxon>Roseobacteraceae</taxon>
        <taxon>Donghicola</taxon>
    </lineage>
</organism>
<dbReference type="InterPro" id="IPR043131">
    <property type="entry name" value="BCAT-like_N"/>
</dbReference>
<dbReference type="Proteomes" id="UP000238392">
    <property type="component" value="Unassembled WGS sequence"/>
</dbReference>
<dbReference type="InterPro" id="IPR043132">
    <property type="entry name" value="BCAT-like_C"/>
</dbReference>
<sequence>MESALRPPQDPDFRLIETLLWTPAGGCQRDDLHLMRLHHSAGVMRIAPVGAEALLEGFSADGPARVRLTCDVAGRCEVTSGPFVPLPEGTVWRLGLAKTQLDAGDDWLRHKTTRRALYDANRAALPDGVDELIYMNTRGDLCEGTITNLFVRKGDVLVTPPISAGCLPGVLRSSLICAGKARVGKLRQEDLQGEVFVGNSLRGLIPAKLAETA</sequence>
<dbReference type="InterPro" id="IPR018300">
    <property type="entry name" value="Aminotrans_IV_CS"/>
</dbReference>
<evidence type="ECO:0000256" key="2">
    <source>
        <dbReference type="ARBA" id="ARBA00009320"/>
    </source>
</evidence>
<dbReference type="OrthoDB" id="9809239at2"/>
<evidence type="ECO:0000256" key="1">
    <source>
        <dbReference type="ARBA" id="ARBA00001933"/>
    </source>
</evidence>
<gene>
    <name evidence="7" type="ORF">CLV74_102375</name>
</gene>
<dbReference type="Pfam" id="PF01063">
    <property type="entry name" value="Aminotran_4"/>
    <property type="match status" value="1"/>
</dbReference>
<dbReference type="InterPro" id="IPR001544">
    <property type="entry name" value="Aminotrans_IV"/>
</dbReference>
<evidence type="ECO:0000256" key="4">
    <source>
        <dbReference type="ARBA" id="ARBA00022898"/>
    </source>
</evidence>
<dbReference type="NCBIfam" id="NF005731">
    <property type="entry name" value="PRK07546.1-5"/>
    <property type="match status" value="1"/>
</dbReference>
<name>A0A2T0X0J8_9RHOB</name>
<evidence type="ECO:0000256" key="5">
    <source>
        <dbReference type="RuleBase" id="RU004106"/>
    </source>
</evidence>
<dbReference type="GO" id="GO:0016829">
    <property type="term" value="F:lyase activity"/>
    <property type="evidence" value="ECO:0007669"/>
    <property type="project" value="UniProtKB-KW"/>
</dbReference>
<evidence type="ECO:0000256" key="3">
    <source>
        <dbReference type="ARBA" id="ARBA00014472"/>
    </source>
</evidence>
<dbReference type="SUPFAM" id="SSF56752">
    <property type="entry name" value="D-aminoacid aminotransferase-like PLP-dependent enzymes"/>
    <property type="match status" value="1"/>
</dbReference>
<keyword evidence="8" id="KW-1185">Reference proteome</keyword>
<evidence type="ECO:0000313" key="7">
    <source>
        <dbReference type="EMBL" id="PRY92460.1"/>
    </source>
</evidence>
<keyword evidence="7" id="KW-0456">Lyase</keyword>
<accession>A0A2T0X0J8</accession>
<dbReference type="NCBIfam" id="NF005729">
    <property type="entry name" value="PRK07546.1-3"/>
    <property type="match status" value="1"/>
</dbReference>
<keyword evidence="4 6" id="KW-0663">Pyridoxal phosphate</keyword>
<dbReference type="RefSeq" id="WP_106262974.1">
    <property type="nucleotide sequence ID" value="NZ_PVTQ01000002.1"/>
</dbReference>
<proteinExistence type="inferred from homology"/>
<dbReference type="InterPro" id="IPR036038">
    <property type="entry name" value="Aminotransferase-like"/>
</dbReference>
<dbReference type="Gene3D" id="3.30.470.10">
    <property type="match status" value="1"/>
</dbReference>
<dbReference type="PROSITE" id="PS00770">
    <property type="entry name" value="AA_TRANSFER_CLASS_4"/>
    <property type="match status" value="1"/>
</dbReference>